<gene>
    <name evidence="1" type="ORF">VTK73DRAFT_5950</name>
</gene>
<evidence type="ECO:0000313" key="1">
    <source>
        <dbReference type="EMBL" id="KAL1835237.1"/>
    </source>
</evidence>
<dbReference type="Proteomes" id="UP001586593">
    <property type="component" value="Unassembled WGS sequence"/>
</dbReference>
<organism evidence="1 2">
    <name type="scientific">Phialemonium thermophilum</name>
    <dbReference type="NCBI Taxonomy" id="223376"/>
    <lineage>
        <taxon>Eukaryota</taxon>
        <taxon>Fungi</taxon>
        <taxon>Dikarya</taxon>
        <taxon>Ascomycota</taxon>
        <taxon>Pezizomycotina</taxon>
        <taxon>Sordariomycetes</taxon>
        <taxon>Sordariomycetidae</taxon>
        <taxon>Cephalothecales</taxon>
        <taxon>Cephalothecaceae</taxon>
        <taxon>Phialemonium</taxon>
    </lineage>
</organism>
<evidence type="ECO:0000313" key="2">
    <source>
        <dbReference type="Proteomes" id="UP001586593"/>
    </source>
</evidence>
<keyword evidence="2" id="KW-1185">Reference proteome</keyword>
<sequence length="134" mass="14614">MSTAFPFSVYSRAAPPARAATSALRPATWASRYLSTTRCRDARLQAAERGVARDTRSAATVGMCFIMVSRPACSSWKSEIARLRGKTDEWWSPGRDGASSSLGTDAIRYLTEGSMRGQEIHQAPQTSIRARDGI</sequence>
<comment type="caution">
    <text evidence="1">The sequence shown here is derived from an EMBL/GenBank/DDBJ whole genome shotgun (WGS) entry which is preliminary data.</text>
</comment>
<proteinExistence type="predicted"/>
<protein>
    <submittedName>
        <fullName evidence="1">Uncharacterized protein</fullName>
    </submittedName>
</protein>
<accession>A0ABR3V0H1</accession>
<reference evidence="1 2" key="1">
    <citation type="journal article" date="2024" name="Commun. Biol.">
        <title>Comparative genomic analysis of thermophilic fungi reveals convergent evolutionary adaptations and gene losses.</title>
        <authorList>
            <person name="Steindorff A.S."/>
            <person name="Aguilar-Pontes M.V."/>
            <person name="Robinson A.J."/>
            <person name="Andreopoulos B."/>
            <person name="LaButti K."/>
            <person name="Kuo A."/>
            <person name="Mondo S."/>
            <person name="Riley R."/>
            <person name="Otillar R."/>
            <person name="Haridas S."/>
            <person name="Lipzen A."/>
            <person name="Grimwood J."/>
            <person name="Schmutz J."/>
            <person name="Clum A."/>
            <person name="Reid I.D."/>
            <person name="Moisan M.C."/>
            <person name="Butler G."/>
            <person name="Nguyen T.T.M."/>
            <person name="Dewar K."/>
            <person name="Conant G."/>
            <person name="Drula E."/>
            <person name="Henrissat B."/>
            <person name="Hansel C."/>
            <person name="Singer S."/>
            <person name="Hutchinson M.I."/>
            <person name="de Vries R.P."/>
            <person name="Natvig D.O."/>
            <person name="Powell A.J."/>
            <person name="Tsang A."/>
            <person name="Grigoriev I.V."/>
        </authorList>
    </citation>
    <scope>NUCLEOTIDE SEQUENCE [LARGE SCALE GENOMIC DNA]</scope>
    <source>
        <strain evidence="1 2">ATCC 24622</strain>
    </source>
</reference>
<name>A0ABR3V0H1_9PEZI</name>
<dbReference type="EMBL" id="JAZHXJ010003335">
    <property type="protein sequence ID" value="KAL1835237.1"/>
    <property type="molecule type" value="Genomic_DNA"/>
</dbReference>